<evidence type="ECO:0000256" key="4">
    <source>
        <dbReference type="ARBA" id="ARBA00022764"/>
    </source>
</evidence>
<evidence type="ECO:0000256" key="5">
    <source>
        <dbReference type="SAM" id="MobiDB-lite"/>
    </source>
</evidence>
<evidence type="ECO:0000313" key="8">
    <source>
        <dbReference type="Proteomes" id="UP000193870"/>
    </source>
</evidence>
<evidence type="ECO:0000256" key="3">
    <source>
        <dbReference type="ARBA" id="ARBA00009284"/>
    </source>
</evidence>
<comment type="pathway">
    <text evidence="2">Glycan metabolism; osmoregulated periplasmic glucan (OPG) biosynthesis.</text>
</comment>
<dbReference type="GO" id="GO:0051274">
    <property type="term" value="P:beta-glucan biosynthetic process"/>
    <property type="evidence" value="ECO:0007669"/>
    <property type="project" value="TreeGrafter"/>
</dbReference>
<comment type="similarity">
    <text evidence="3">Belongs to the OpgD/OpgG family.</text>
</comment>
<evidence type="ECO:0000256" key="2">
    <source>
        <dbReference type="ARBA" id="ARBA00005001"/>
    </source>
</evidence>
<accession>A0A1Y5SQ39</accession>
<dbReference type="SUPFAM" id="SSF74650">
    <property type="entry name" value="Galactose mutarotase-like"/>
    <property type="match status" value="1"/>
</dbReference>
<dbReference type="InterPro" id="IPR014438">
    <property type="entry name" value="Glucan_biosyn_MdoG/MdoD"/>
</dbReference>
<name>A0A1Y5SQ39_9RHOB</name>
<feature type="region of interest" description="Disordered" evidence="5">
    <location>
        <begin position="1"/>
        <end position="20"/>
    </location>
</feature>
<evidence type="ECO:0000256" key="1">
    <source>
        <dbReference type="ARBA" id="ARBA00004418"/>
    </source>
</evidence>
<evidence type="ECO:0000259" key="6">
    <source>
        <dbReference type="Pfam" id="PF04349"/>
    </source>
</evidence>
<dbReference type="PANTHER" id="PTHR30504">
    <property type="entry name" value="GLUCANS BIOSYNTHESIS PROTEIN"/>
    <property type="match status" value="1"/>
</dbReference>
<evidence type="ECO:0000313" key="7">
    <source>
        <dbReference type="EMBL" id="SLN42725.1"/>
    </source>
</evidence>
<dbReference type="InterPro" id="IPR014756">
    <property type="entry name" value="Ig_E-set"/>
</dbReference>
<feature type="domain" description="Glucan biosynthesis periplasmic MdoG C-terminal" evidence="6">
    <location>
        <begin position="54"/>
        <end position="532"/>
    </location>
</feature>
<sequence length="535" mass="59575">MSGFLHMKTDTSASSPPTGPTRRMLLCSAASLAVLGVVGRARAQSAATLGGTPFSFEDLIERMRQAAGQPYSAPAPLEGAVAELDYDDYRKIQFDPDRARWAGSESRVVLHSYHPGWLFNYVVRLNEVVDGQALPMPFGREDYIYHDEAGDHFPADATFPGVAGFRMNAPLNDPERFDEVVSFLGASYFRALGKGNVYGLSARGLAVNTAIGREEEFPLFSEFWIERPDPGSDHVVFYAALESPSVSGAFRFAVTPGETTTIDVEQHLFFREAVEQLGVAPLTSMFLFAPHDRAGFNDYRHRVHDSEALVVRMEGEEFLRPLCNPETLGNSYISVSDPTAFGLVQRHRDFEDYLDAEARYQRRPSLMVEPLGDWGRGSVRLIEIPTELESNDNIVAFWVPEVEIAAGDERSFAYRLHWGDAPLEPETKTARILRTLAGYGGAAGVEPLTDRQKFVIDFDGSEIGEPDEESPVTAVVSAVNGEIVEDVLEYLEEHRIWRLVLEVRAEAGAVAELKAQLAKDDRRLSETWLYQWTKI</sequence>
<keyword evidence="8" id="KW-1185">Reference proteome</keyword>
<dbReference type="GO" id="GO:0003824">
    <property type="term" value="F:catalytic activity"/>
    <property type="evidence" value="ECO:0007669"/>
    <property type="project" value="InterPro"/>
</dbReference>
<dbReference type="InterPro" id="IPR013783">
    <property type="entry name" value="Ig-like_fold"/>
</dbReference>
<dbReference type="InterPro" id="IPR007444">
    <property type="entry name" value="Glucan_biosyn_MdoG_C"/>
</dbReference>
<keyword evidence="4" id="KW-0574">Periplasm</keyword>
<dbReference type="Pfam" id="PF04349">
    <property type="entry name" value="MdoG"/>
    <property type="match status" value="1"/>
</dbReference>
<dbReference type="SUPFAM" id="SSF81296">
    <property type="entry name" value="E set domains"/>
    <property type="match status" value="1"/>
</dbReference>
<dbReference type="AlphaFoldDB" id="A0A1Y5SQ39"/>
<dbReference type="Gene3D" id="2.60.40.10">
    <property type="entry name" value="Immunoglobulins"/>
    <property type="match status" value="1"/>
</dbReference>
<dbReference type="PANTHER" id="PTHR30504:SF2">
    <property type="entry name" value="GLUCANS BIOSYNTHESIS PROTEIN G"/>
    <property type="match status" value="1"/>
</dbReference>
<dbReference type="Gene3D" id="2.70.98.10">
    <property type="match status" value="1"/>
</dbReference>
<dbReference type="EMBL" id="FWFV01000004">
    <property type="protein sequence ID" value="SLN42725.1"/>
    <property type="molecule type" value="Genomic_DNA"/>
</dbReference>
<dbReference type="InterPro" id="IPR014718">
    <property type="entry name" value="GH-type_carb-bd"/>
</dbReference>
<gene>
    <name evidence="7" type="primary">mdoG</name>
    <name evidence="7" type="ORF">PAM7066_01849</name>
</gene>
<dbReference type="Proteomes" id="UP000193870">
    <property type="component" value="Unassembled WGS sequence"/>
</dbReference>
<dbReference type="PIRSF" id="PIRSF006281">
    <property type="entry name" value="MdoG"/>
    <property type="match status" value="1"/>
</dbReference>
<organism evidence="7 8">
    <name type="scientific">Palleronia marisminoris</name>
    <dbReference type="NCBI Taxonomy" id="315423"/>
    <lineage>
        <taxon>Bacteria</taxon>
        <taxon>Pseudomonadati</taxon>
        <taxon>Pseudomonadota</taxon>
        <taxon>Alphaproteobacteria</taxon>
        <taxon>Rhodobacterales</taxon>
        <taxon>Roseobacteraceae</taxon>
        <taxon>Palleronia</taxon>
    </lineage>
</organism>
<dbReference type="STRING" id="315423.SAMN04488020_104226"/>
<dbReference type="InterPro" id="IPR011013">
    <property type="entry name" value="Gal_mutarotase_sf_dom"/>
</dbReference>
<dbReference type="UniPathway" id="UPA00637"/>
<dbReference type="GO" id="GO:0030288">
    <property type="term" value="C:outer membrane-bounded periplasmic space"/>
    <property type="evidence" value="ECO:0007669"/>
    <property type="project" value="TreeGrafter"/>
</dbReference>
<dbReference type="GO" id="GO:0030246">
    <property type="term" value="F:carbohydrate binding"/>
    <property type="evidence" value="ECO:0007669"/>
    <property type="project" value="InterPro"/>
</dbReference>
<protein>
    <submittedName>
        <fullName evidence="7">Glucans biosynthesis protein G</fullName>
    </submittedName>
</protein>
<proteinExistence type="inferred from homology"/>
<reference evidence="7 8" key="1">
    <citation type="submission" date="2017-03" db="EMBL/GenBank/DDBJ databases">
        <authorList>
            <person name="Afonso C.L."/>
            <person name="Miller P.J."/>
            <person name="Scott M.A."/>
            <person name="Spackman E."/>
            <person name="Goraichik I."/>
            <person name="Dimitrov K.M."/>
            <person name="Suarez D.L."/>
            <person name="Swayne D.E."/>
        </authorList>
    </citation>
    <scope>NUCLEOTIDE SEQUENCE [LARGE SCALE GENOMIC DNA]</scope>
    <source>
        <strain evidence="7 8">CECT 7066</strain>
    </source>
</reference>
<comment type="subcellular location">
    <subcellularLocation>
        <location evidence="1">Periplasm</location>
    </subcellularLocation>
</comment>